<keyword evidence="3" id="KW-0804">Transcription</keyword>
<dbReference type="InterPro" id="IPR028082">
    <property type="entry name" value="Peripla_BP_I"/>
</dbReference>
<evidence type="ECO:0000313" key="5">
    <source>
        <dbReference type="EMBL" id="MBB6099843.1"/>
    </source>
</evidence>
<evidence type="ECO:0000256" key="2">
    <source>
        <dbReference type="ARBA" id="ARBA00023125"/>
    </source>
</evidence>
<keyword evidence="6" id="KW-1185">Reference proteome</keyword>
<dbReference type="CDD" id="cd01392">
    <property type="entry name" value="HTH_LacI"/>
    <property type="match status" value="1"/>
</dbReference>
<organism evidence="5 6">
    <name type="scientific">Deinobacterium chartae</name>
    <dbReference type="NCBI Taxonomy" id="521158"/>
    <lineage>
        <taxon>Bacteria</taxon>
        <taxon>Thermotogati</taxon>
        <taxon>Deinococcota</taxon>
        <taxon>Deinococci</taxon>
        <taxon>Deinococcales</taxon>
        <taxon>Deinococcaceae</taxon>
        <taxon>Deinobacterium</taxon>
    </lineage>
</organism>
<dbReference type="SMART" id="SM00354">
    <property type="entry name" value="HTH_LACI"/>
    <property type="match status" value="1"/>
</dbReference>
<accession>A0A841I3G6</accession>
<evidence type="ECO:0000256" key="1">
    <source>
        <dbReference type="ARBA" id="ARBA00023015"/>
    </source>
</evidence>
<protein>
    <submittedName>
        <fullName evidence="5">DNA-binding LacI/PurR family transcriptional regulator</fullName>
    </submittedName>
</protein>
<dbReference type="SUPFAM" id="SSF47413">
    <property type="entry name" value="lambda repressor-like DNA-binding domains"/>
    <property type="match status" value="1"/>
</dbReference>
<gene>
    <name evidence="5" type="ORF">HNR42_003303</name>
</gene>
<dbReference type="RefSeq" id="WP_183988583.1">
    <property type="nucleotide sequence ID" value="NZ_JACHHG010000016.1"/>
</dbReference>
<proteinExistence type="predicted"/>
<comment type="caution">
    <text evidence="5">The sequence shown here is derived from an EMBL/GenBank/DDBJ whole genome shotgun (WGS) entry which is preliminary data.</text>
</comment>
<dbReference type="PANTHER" id="PTHR30146:SF138">
    <property type="entry name" value="TRANSCRIPTIONAL REGULATORY PROTEIN"/>
    <property type="match status" value="1"/>
</dbReference>
<dbReference type="Pfam" id="PF13377">
    <property type="entry name" value="Peripla_BP_3"/>
    <property type="match status" value="1"/>
</dbReference>
<dbReference type="PROSITE" id="PS50932">
    <property type="entry name" value="HTH_LACI_2"/>
    <property type="match status" value="1"/>
</dbReference>
<dbReference type="InterPro" id="IPR000843">
    <property type="entry name" value="HTH_LacI"/>
</dbReference>
<name>A0A841I3G6_9DEIO</name>
<dbReference type="CDD" id="cd06279">
    <property type="entry name" value="PBP1_LacI-like"/>
    <property type="match status" value="1"/>
</dbReference>
<feature type="domain" description="HTH lacI-type" evidence="4">
    <location>
        <begin position="13"/>
        <end position="68"/>
    </location>
</feature>
<dbReference type="Gene3D" id="3.40.50.2300">
    <property type="match status" value="2"/>
</dbReference>
<dbReference type="Gene3D" id="1.10.260.40">
    <property type="entry name" value="lambda repressor-like DNA-binding domains"/>
    <property type="match status" value="1"/>
</dbReference>
<dbReference type="GO" id="GO:0000976">
    <property type="term" value="F:transcription cis-regulatory region binding"/>
    <property type="evidence" value="ECO:0007669"/>
    <property type="project" value="TreeGrafter"/>
</dbReference>
<sequence>MDVKTSSQAVRRPTLKEVAAAVGVAPSTVSNAYNRPDQLSEALRERILEAARRLGYPGPNATARQLRRGCSGALGVLYADRLSYAFADPVALSFFEGVAAAAEEAGLSLLLVPGPPEDPGAVRAAAVDGFVIYSLADSDPRLGAALERRLPTVFVDQPPPPGVLAPLIAIDDRGGARQAAEHLIALGHRRFGIVSFELAPGAVGGLRQGTGPRGSSFALTRDRLEGYAEALAAAGIDWSEVALYECPENDPSEGRAAAEYLLGLPQPPTALLVLSDQLALGVLEAARARGIAVPQQLSVVGFDDIPAAALVQPALTTVRQPLREKGAWAGELLLALLRGETPHSPPRLATELVLRASSGPAPEVTRNVS</sequence>
<dbReference type="PANTHER" id="PTHR30146">
    <property type="entry name" value="LACI-RELATED TRANSCRIPTIONAL REPRESSOR"/>
    <property type="match status" value="1"/>
</dbReference>
<evidence type="ECO:0000259" key="4">
    <source>
        <dbReference type="PROSITE" id="PS50932"/>
    </source>
</evidence>
<keyword evidence="2 5" id="KW-0238">DNA-binding</keyword>
<dbReference type="SUPFAM" id="SSF53822">
    <property type="entry name" value="Periplasmic binding protein-like I"/>
    <property type="match status" value="1"/>
</dbReference>
<dbReference type="GO" id="GO:0003700">
    <property type="term" value="F:DNA-binding transcription factor activity"/>
    <property type="evidence" value="ECO:0007669"/>
    <property type="project" value="TreeGrafter"/>
</dbReference>
<dbReference type="EMBL" id="JACHHG010000016">
    <property type="protein sequence ID" value="MBB6099843.1"/>
    <property type="molecule type" value="Genomic_DNA"/>
</dbReference>
<dbReference type="AlphaFoldDB" id="A0A841I3G6"/>
<evidence type="ECO:0000256" key="3">
    <source>
        <dbReference type="ARBA" id="ARBA00023163"/>
    </source>
</evidence>
<evidence type="ECO:0000313" key="6">
    <source>
        <dbReference type="Proteomes" id="UP000569951"/>
    </source>
</evidence>
<dbReference type="Pfam" id="PF00356">
    <property type="entry name" value="LacI"/>
    <property type="match status" value="1"/>
</dbReference>
<reference evidence="5 6" key="1">
    <citation type="submission" date="2020-08" db="EMBL/GenBank/DDBJ databases">
        <title>Genomic Encyclopedia of Type Strains, Phase IV (KMG-IV): sequencing the most valuable type-strain genomes for metagenomic binning, comparative biology and taxonomic classification.</title>
        <authorList>
            <person name="Goeker M."/>
        </authorList>
    </citation>
    <scope>NUCLEOTIDE SEQUENCE [LARGE SCALE GENOMIC DNA]</scope>
    <source>
        <strain evidence="5 6">DSM 21458</strain>
    </source>
</reference>
<dbReference type="Proteomes" id="UP000569951">
    <property type="component" value="Unassembled WGS sequence"/>
</dbReference>
<dbReference type="InterPro" id="IPR010982">
    <property type="entry name" value="Lambda_DNA-bd_dom_sf"/>
</dbReference>
<keyword evidence="1" id="KW-0805">Transcription regulation</keyword>
<dbReference type="InterPro" id="IPR046335">
    <property type="entry name" value="LacI/GalR-like_sensor"/>
</dbReference>